<protein>
    <submittedName>
        <fullName evidence="1">Uncharacterized protein</fullName>
    </submittedName>
</protein>
<gene>
    <name evidence="1" type="ORF">SAMN05892877_104201</name>
</gene>
<dbReference type="Proteomes" id="UP000219167">
    <property type="component" value="Unassembled WGS sequence"/>
</dbReference>
<reference evidence="1 2" key="1">
    <citation type="submission" date="2017-08" db="EMBL/GenBank/DDBJ databases">
        <authorList>
            <person name="de Groot N.N."/>
        </authorList>
    </citation>
    <scope>NUCLEOTIDE SEQUENCE [LARGE SCALE GENOMIC DNA]</scope>
    <source>
        <strain evidence="1 2">JC85</strain>
    </source>
</reference>
<name>A0A285U6Q6_9HYPH</name>
<dbReference type="EMBL" id="OBQD01000004">
    <property type="protein sequence ID" value="SOC37519.1"/>
    <property type="molecule type" value="Genomic_DNA"/>
</dbReference>
<evidence type="ECO:0000313" key="1">
    <source>
        <dbReference type="EMBL" id="SOC37519.1"/>
    </source>
</evidence>
<proteinExistence type="predicted"/>
<sequence length="64" mass="6963">MPDNPHGLGGLSVRETGQVILTGLPHATFPKFDCISDASLAWQRPECVPRRPSEKAHLALENSL</sequence>
<keyword evidence="2" id="KW-1185">Reference proteome</keyword>
<evidence type="ECO:0000313" key="2">
    <source>
        <dbReference type="Proteomes" id="UP000219167"/>
    </source>
</evidence>
<organism evidence="1 2">
    <name type="scientific">Rhizobium subbaraonis</name>
    <dbReference type="NCBI Taxonomy" id="908946"/>
    <lineage>
        <taxon>Bacteria</taxon>
        <taxon>Pseudomonadati</taxon>
        <taxon>Pseudomonadota</taxon>
        <taxon>Alphaproteobacteria</taxon>
        <taxon>Hyphomicrobiales</taxon>
        <taxon>Rhizobiaceae</taxon>
        <taxon>Rhizobium/Agrobacterium group</taxon>
        <taxon>Rhizobium</taxon>
    </lineage>
</organism>
<dbReference type="AlphaFoldDB" id="A0A285U6Q6"/>
<accession>A0A285U6Q6</accession>